<dbReference type="AlphaFoldDB" id="A0A1H1ZH97"/>
<evidence type="ECO:0000256" key="1">
    <source>
        <dbReference type="ARBA" id="ARBA00022729"/>
    </source>
</evidence>
<sequence>MRVRTKLAMAVALALPAFALSSQQASAHGWSVQPADRQSTCADQGSYAECGDIMYEPQSVEAPKGFPESGPADGSICSGGIERFAQLDDPRDGNWPTTKLTAGQGYTFEWTFTAEHSTDKFEYFITKDGWDPTKPLTRDDLEPEPFLTVPMNGDKPTSGLSQAGTIPTGKSGHHLILSVWTVADTANAFYSCSDVDITAA</sequence>
<gene>
    <name evidence="4" type="ORF">SAMN04489812_5219</name>
</gene>
<evidence type="ECO:0000313" key="4">
    <source>
        <dbReference type="EMBL" id="SDT33013.1"/>
    </source>
</evidence>
<name>A0A1H1ZH97_9ACTN</name>
<dbReference type="EMBL" id="LT629772">
    <property type="protein sequence ID" value="SDT33013.1"/>
    <property type="molecule type" value="Genomic_DNA"/>
</dbReference>
<evidence type="ECO:0000259" key="3">
    <source>
        <dbReference type="Pfam" id="PF03067"/>
    </source>
</evidence>
<evidence type="ECO:0000313" key="5">
    <source>
        <dbReference type="Proteomes" id="UP000199103"/>
    </source>
</evidence>
<dbReference type="STRING" id="630515.SAMN04489812_5219"/>
<protein>
    <submittedName>
        <fullName evidence="4">Chitin-binding protein</fullName>
    </submittedName>
</protein>
<dbReference type="Gene3D" id="2.70.50.50">
    <property type="entry name" value="chitin-binding protein cbp21"/>
    <property type="match status" value="1"/>
</dbReference>
<evidence type="ECO:0000256" key="2">
    <source>
        <dbReference type="SAM" id="SignalP"/>
    </source>
</evidence>
<dbReference type="PANTHER" id="PTHR34823:SF1">
    <property type="entry name" value="CHITIN-BINDING TYPE-4 DOMAIN-CONTAINING PROTEIN"/>
    <property type="match status" value="1"/>
</dbReference>
<dbReference type="Pfam" id="PF03067">
    <property type="entry name" value="LPMO_10"/>
    <property type="match status" value="1"/>
</dbReference>
<feature type="domain" description="Chitin-binding type-4" evidence="3">
    <location>
        <begin position="28"/>
        <end position="195"/>
    </location>
</feature>
<organism evidence="4 5">
    <name type="scientific">Microlunatus soli</name>
    <dbReference type="NCBI Taxonomy" id="630515"/>
    <lineage>
        <taxon>Bacteria</taxon>
        <taxon>Bacillati</taxon>
        <taxon>Actinomycetota</taxon>
        <taxon>Actinomycetes</taxon>
        <taxon>Propionibacteriales</taxon>
        <taxon>Propionibacteriaceae</taxon>
        <taxon>Microlunatus</taxon>
    </lineage>
</organism>
<dbReference type="CDD" id="cd21177">
    <property type="entry name" value="LPMO_AA10"/>
    <property type="match status" value="1"/>
</dbReference>
<feature type="chain" id="PRO_5009267696" evidence="2">
    <location>
        <begin position="28"/>
        <end position="200"/>
    </location>
</feature>
<keyword evidence="1 2" id="KW-0732">Signal</keyword>
<dbReference type="InterPro" id="IPR051024">
    <property type="entry name" value="GlcNAc_Chitin_IntDeg"/>
</dbReference>
<dbReference type="InterPro" id="IPR004302">
    <property type="entry name" value="Cellulose/chitin-bd_N"/>
</dbReference>
<dbReference type="RefSeq" id="WP_091529045.1">
    <property type="nucleotide sequence ID" value="NZ_LT629772.1"/>
</dbReference>
<proteinExistence type="predicted"/>
<keyword evidence="5" id="KW-1185">Reference proteome</keyword>
<dbReference type="InterPro" id="IPR014756">
    <property type="entry name" value="Ig_E-set"/>
</dbReference>
<dbReference type="Proteomes" id="UP000199103">
    <property type="component" value="Chromosome I"/>
</dbReference>
<feature type="signal peptide" evidence="2">
    <location>
        <begin position="1"/>
        <end position="27"/>
    </location>
</feature>
<accession>A0A1H1ZH97</accession>
<dbReference type="OrthoDB" id="3809801at2"/>
<reference evidence="4 5" key="1">
    <citation type="submission" date="2016-10" db="EMBL/GenBank/DDBJ databases">
        <authorList>
            <person name="de Groot N.N."/>
        </authorList>
    </citation>
    <scope>NUCLEOTIDE SEQUENCE [LARGE SCALE GENOMIC DNA]</scope>
    <source>
        <strain evidence="4 5">DSM 21800</strain>
    </source>
</reference>
<dbReference type="SUPFAM" id="SSF81296">
    <property type="entry name" value="E set domains"/>
    <property type="match status" value="1"/>
</dbReference>
<dbReference type="PANTHER" id="PTHR34823">
    <property type="entry name" value="GLCNAC-BINDING PROTEIN A"/>
    <property type="match status" value="1"/>
</dbReference>